<dbReference type="SUPFAM" id="SSF52540">
    <property type="entry name" value="P-loop containing nucleoside triphosphate hydrolases"/>
    <property type="match status" value="1"/>
</dbReference>
<dbReference type="CDD" id="cd03293">
    <property type="entry name" value="ABC_NrtD_SsuB_transporters"/>
    <property type="match status" value="1"/>
</dbReference>
<dbReference type="InterPro" id="IPR018632">
    <property type="entry name" value="AAA-associated_dom_C"/>
</dbReference>
<dbReference type="InterPro" id="IPR027417">
    <property type="entry name" value="P-loop_NTPase"/>
</dbReference>
<evidence type="ECO:0000259" key="5">
    <source>
        <dbReference type="PROSITE" id="PS50893"/>
    </source>
</evidence>
<keyword evidence="3" id="KW-0547">Nucleotide-binding</keyword>
<evidence type="ECO:0000313" key="6">
    <source>
        <dbReference type="EMBL" id="MEE8659673.1"/>
    </source>
</evidence>
<dbReference type="SMART" id="SM00382">
    <property type="entry name" value="AAA"/>
    <property type="match status" value="1"/>
</dbReference>
<comment type="similarity">
    <text evidence="1">Belongs to the ABC transporter superfamily.</text>
</comment>
<proteinExistence type="inferred from homology"/>
<comment type="caution">
    <text evidence="6">The sequence shown here is derived from an EMBL/GenBank/DDBJ whole genome shotgun (WGS) entry which is preliminary data.</text>
</comment>
<dbReference type="GO" id="GO:0005524">
    <property type="term" value="F:ATP binding"/>
    <property type="evidence" value="ECO:0007669"/>
    <property type="project" value="UniProtKB-KW"/>
</dbReference>
<dbReference type="EMBL" id="JAWJZY010000008">
    <property type="protein sequence ID" value="MEE8659673.1"/>
    <property type="molecule type" value="Genomic_DNA"/>
</dbReference>
<evidence type="ECO:0000256" key="3">
    <source>
        <dbReference type="ARBA" id="ARBA00022741"/>
    </source>
</evidence>
<name>A0ABU7U4M3_9PROT</name>
<feature type="domain" description="ABC transporter" evidence="5">
    <location>
        <begin position="6"/>
        <end position="241"/>
    </location>
</feature>
<evidence type="ECO:0000256" key="4">
    <source>
        <dbReference type="ARBA" id="ARBA00022840"/>
    </source>
</evidence>
<keyword evidence="4 6" id="KW-0067">ATP-binding</keyword>
<dbReference type="PANTHER" id="PTHR42788">
    <property type="entry name" value="TAURINE IMPORT ATP-BINDING PROTEIN-RELATED"/>
    <property type="match status" value="1"/>
</dbReference>
<dbReference type="PANTHER" id="PTHR42788:SF13">
    <property type="entry name" value="ALIPHATIC SULFONATES IMPORT ATP-BINDING PROTEIN SSUB"/>
    <property type="match status" value="1"/>
</dbReference>
<dbReference type="Pfam" id="PF09821">
    <property type="entry name" value="AAA_assoc_C"/>
    <property type="match status" value="1"/>
</dbReference>
<protein>
    <submittedName>
        <fullName evidence="6">Taurine import ATP-binding protein TauB</fullName>
    </submittedName>
</protein>
<dbReference type="Pfam" id="PF00005">
    <property type="entry name" value="ABC_tran"/>
    <property type="match status" value="1"/>
</dbReference>
<reference evidence="6 7" key="1">
    <citation type="submission" date="2023-10" db="EMBL/GenBank/DDBJ databases">
        <title>Sorlinia euscelidii gen. nov., sp. nov., an acetic acid bacteria isolated from the gut of Euscelidius variegatus emitter.</title>
        <authorList>
            <person name="Michoud G."/>
            <person name="Marasco R."/>
            <person name="Seferji K."/>
            <person name="Gonella E."/>
            <person name="Garuglieri E."/>
            <person name="Alma A."/>
            <person name="Mapelli F."/>
            <person name="Borin S."/>
            <person name="Daffonchio D."/>
            <person name="Crotti E."/>
        </authorList>
    </citation>
    <scope>NUCLEOTIDE SEQUENCE [LARGE SCALE GENOMIC DNA]</scope>
    <source>
        <strain evidence="6 7">EV16P</strain>
    </source>
</reference>
<accession>A0ABU7U4M3</accession>
<keyword evidence="7" id="KW-1185">Reference proteome</keyword>
<gene>
    <name evidence="6" type="primary">tauB</name>
    <name evidence="6" type="ORF">DOFOFD_11745</name>
</gene>
<evidence type="ECO:0000256" key="1">
    <source>
        <dbReference type="ARBA" id="ARBA00005417"/>
    </source>
</evidence>
<dbReference type="Gene3D" id="3.40.50.300">
    <property type="entry name" value="P-loop containing nucleotide triphosphate hydrolases"/>
    <property type="match status" value="1"/>
</dbReference>
<organism evidence="6 7">
    <name type="scientific">Sorlinia euscelidii</name>
    <dbReference type="NCBI Taxonomy" id="3081148"/>
    <lineage>
        <taxon>Bacteria</taxon>
        <taxon>Pseudomonadati</taxon>
        <taxon>Pseudomonadota</taxon>
        <taxon>Alphaproteobacteria</taxon>
        <taxon>Acetobacterales</taxon>
        <taxon>Acetobacteraceae</taxon>
        <taxon>Sorlinia</taxon>
    </lineage>
</organism>
<dbReference type="InterPro" id="IPR050166">
    <property type="entry name" value="ABC_transporter_ATP-bind"/>
</dbReference>
<evidence type="ECO:0000313" key="7">
    <source>
        <dbReference type="Proteomes" id="UP001312908"/>
    </source>
</evidence>
<dbReference type="InterPro" id="IPR003593">
    <property type="entry name" value="AAA+_ATPase"/>
</dbReference>
<dbReference type="Proteomes" id="UP001312908">
    <property type="component" value="Unassembled WGS sequence"/>
</dbReference>
<dbReference type="PROSITE" id="PS50893">
    <property type="entry name" value="ABC_TRANSPORTER_2"/>
    <property type="match status" value="1"/>
</dbReference>
<sequence length="449" mass="49834">MMEPLLSIRDCSKTFHNEGHKDISLLEDINLDLYPDEIVGLVGRAGSGKSSLLRIAAGLIPPTSGSIYWKDQALHGPTPHIGIVLQSFALFPWLSVAENVMLGLQAQRFPPPECETRAQRMIDLIGLGGYENAMPHELSKSMLLRASLARSLVMGPEVLLLDEPFADLDVLSAENLRTDLISLWTEKRLPTRSILIVTHNIEEAVLLCDRILLFSSNPGQIEHELEVPFMHPRNRNDLAYQGFVDHIYTILTRRTPIVSEAELPAEESGLRKMEAPPSVVLPAIPVTLLVGLLEAVAAAPFNGRADLPPLATSLQMSLDDLFAIGDSLHLLGLAELEDGDIILTDLGSRFVLCDHDGRKDMIGTSLLHTVRSFGRSVRLWMRRPLMSLKKAPFWKPCGRRCPPPTPRRHYRPPSIGVATGTYTILMKRQIVSDSLTRINVRCGLTYRHA</sequence>
<evidence type="ECO:0000256" key="2">
    <source>
        <dbReference type="ARBA" id="ARBA00022448"/>
    </source>
</evidence>
<dbReference type="InterPro" id="IPR003439">
    <property type="entry name" value="ABC_transporter-like_ATP-bd"/>
</dbReference>
<keyword evidence="2" id="KW-0813">Transport</keyword>